<evidence type="ECO:0000259" key="1">
    <source>
        <dbReference type="Pfam" id="PF14229"/>
    </source>
</evidence>
<dbReference type="PATRIC" id="fig|1173027.3.peg.320"/>
<dbReference type="STRING" id="1173027.Mic7113_0294"/>
<accession>K9W8Z1</accession>
<dbReference type="OrthoDB" id="530698at2"/>
<evidence type="ECO:0000313" key="3">
    <source>
        <dbReference type="Proteomes" id="UP000010471"/>
    </source>
</evidence>
<dbReference type="KEGG" id="mic:Mic7113_0294"/>
<dbReference type="AlphaFoldDB" id="K9W8Z1"/>
<reference evidence="2 3" key="1">
    <citation type="submission" date="2012-06" db="EMBL/GenBank/DDBJ databases">
        <title>Finished chromosome of genome of Microcoleus sp. PCC 7113.</title>
        <authorList>
            <consortium name="US DOE Joint Genome Institute"/>
            <person name="Gugger M."/>
            <person name="Coursin T."/>
            <person name="Rippka R."/>
            <person name="Tandeau De Marsac N."/>
            <person name="Huntemann M."/>
            <person name="Wei C.-L."/>
            <person name="Han J."/>
            <person name="Detter J.C."/>
            <person name="Han C."/>
            <person name="Tapia R."/>
            <person name="Chen A."/>
            <person name="Kyrpides N."/>
            <person name="Mavromatis K."/>
            <person name="Markowitz V."/>
            <person name="Szeto E."/>
            <person name="Ivanova N."/>
            <person name="Pagani I."/>
            <person name="Pati A."/>
            <person name="Goodwin L."/>
            <person name="Nordberg H.P."/>
            <person name="Cantor M.N."/>
            <person name="Hua S.X."/>
            <person name="Woyke T."/>
            <person name="Kerfeld C.A."/>
        </authorList>
    </citation>
    <scope>NUCLEOTIDE SEQUENCE [LARGE SCALE GENOMIC DNA]</scope>
    <source>
        <strain evidence="2 3">PCC 7113</strain>
    </source>
</reference>
<dbReference type="InterPro" id="IPR025567">
    <property type="entry name" value="DUF4332"/>
</dbReference>
<feature type="domain" description="DUF4332" evidence="1">
    <location>
        <begin position="23"/>
        <end position="144"/>
    </location>
</feature>
<sequence length="150" mass="16802">MYSKAKIPRNTTQPCNWSIDQLPGLSPQDRTKLKGVGIKTTGQLLQTASTPQLRQALANQLQIKTQYVNKWVALADLARLPGIGSQYCGLVLHAGVCSVNQLAQTPIHRLHQQILRLQVTMMQRKDLCPQVDQVASWIKQARDLAEKHEL</sequence>
<dbReference type="RefSeq" id="WP_015180388.1">
    <property type="nucleotide sequence ID" value="NC_019738.1"/>
</dbReference>
<gene>
    <name evidence="2" type="ORF">Mic7113_0294</name>
</gene>
<dbReference type="eggNOG" id="COG3743">
    <property type="taxonomic scope" value="Bacteria"/>
</dbReference>
<dbReference type="Pfam" id="PF14229">
    <property type="entry name" value="DUF4332"/>
    <property type="match status" value="1"/>
</dbReference>
<protein>
    <recommendedName>
        <fullName evidence="1">DUF4332 domain-containing protein</fullName>
    </recommendedName>
</protein>
<evidence type="ECO:0000313" key="2">
    <source>
        <dbReference type="EMBL" id="AFZ16224.1"/>
    </source>
</evidence>
<proteinExistence type="predicted"/>
<name>K9W8Z1_9CYAN</name>
<dbReference type="EMBL" id="CP003630">
    <property type="protein sequence ID" value="AFZ16224.1"/>
    <property type="molecule type" value="Genomic_DNA"/>
</dbReference>
<organism evidence="2 3">
    <name type="scientific">Allocoleopsis franciscana PCC 7113</name>
    <dbReference type="NCBI Taxonomy" id="1173027"/>
    <lineage>
        <taxon>Bacteria</taxon>
        <taxon>Bacillati</taxon>
        <taxon>Cyanobacteriota</taxon>
        <taxon>Cyanophyceae</taxon>
        <taxon>Coleofasciculales</taxon>
        <taxon>Coleofasciculaceae</taxon>
        <taxon>Allocoleopsis</taxon>
        <taxon>Allocoleopsis franciscana</taxon>
    </lineage>
</organism>
<dbReference type="Proteomes" id="UP000010471">
    <property type="component" value="Chromosome"/>
</dbReference>
<dbReference type="HOGENOM" id="CLU_117602_0_0_3"/>
<keyword evidence="3" id="KW-1185">Reference proteome</keyword>